<dbReference type="EMBL" id="JATN01000322">
    <property type="protein sequence ID" value="EUC56124.1"/>
    <property type="molecule type" value="Genomic_DNA"/>
</dbReference>
<accession>X8J3M5</accession>
<reference evidence="3" key="1">
    <citation type="journal article" date="2014" name="Genome Announc.">
        <title>Draft genome sequence of the plant-pathogenic soil fungus Rhizoctonia solani anastomosis group 3 strain Rhs1AP.</title>
        <authorList>
            <person name="Cubeta M.A."/>
            <person name="Thomas E."/>
            <person name="Dean R.A."/>
            <person name="Jabaji S."/>
            <person name="Neate S.M."/>
            <person name="Tavantzis S."/>
            <person name="Toda T."/>
            <person name="Vilgalys R."/>
            <person name="Bharathan N."/>
            <person name="Fedorova-Abrams N."/>
            <person name="Pakala S.B."/>
            <person name="Pakala S.M."/>
            <person name="Zafar N."/>
            <person name="Joardar V."/>
            <person name="Losada L."/>
            <person name="Nierman W.C."/>
        </authorList>
    </citation>
    <scope>NUCLEOTIDE SEQUENCE [LARGE SCALE GENOMIC DNA]</scope>
    <source>
        <strain evidence="3">AG-3</strain>
    </source>
</reference>
<evidence type="ECO:0000313" key="3">
    <source>
        <dbReference type="Proteomes" id="UP000030108"/>
    </source>
</evidence>
<feature type="region of interest" description="Disordered" evidence="1">
    <location>
        <begin position="1"/>
        <end position="31"/>
    </location>
</feature>
<dbReference type="AlphaFoldDB" id="X8J3M5"/>
<evidence type="ECO:0000256" key="1">
    <source>
        <dbReference type="SAM" id="MobiDB-lite"/>
    </source>
</evidence>
<sequence length="158" mass="17418">MSFFLDSTMGIDPQSDDSQSGAQESDEEVPFNVAEFNSAVIDAIEQYKSSSTDDPPPFGSKEQLCSKLFRPVTGEVEMQYQVMLGQGSILEDFARCDTTDNVEAMQAMKPAMDGKQQVQRYGEAQPKEESTSQEVLQAVKPVADGKQKKSVRFSDLVT</sequence>
<evidence type="ECO:0000313" key="2">
    <source>
        <dbReference type="EMBL" id="EUC56124.1"/>
    </source>
</evidence>
<comment type="caution">
    <text evidence="2">The sequence shown here is derived from an EMBL/GenBank/DDBJ whole genome shotgun (WGS) entry which is preliminary data.</text>
</comment>
<feature type="region of interest" description="Disordered" evidence="1">
    <location>
        <begin position="111"/>
        <end position="158"/>
    </location>
</feature>
<name>X8J3M5_9AGAM</name>
<gene>
    <name evidence="2" type="ORF">RSOL_160830</name>
</gene>
<dbReference type="Proteomes" id="UP000030108">
    <property type="component" value="Unassembled WGS sequence"/>
</dbReference>
<feature type="non-terminal residue" evidence="2">
    <location>
        <position position="158"/>
    </location>
</feature>
<organism evidence="2 3">
    <name type="scientific">Rhizoctonia solani AG-3 Rhs1AP</name>
    <dbReference type="NCBI Taxonomy" id="1086054"/>
    <lineage>
        <taxon>Eukaryota</taxon>
        <taxon>Fungi</taxon>
        <taxon>Dikarya</taxon>
        <taxon>Basidiomycota</taxon>
        <taxon>Agaricomycotina</taxon>
        <taxon>Agaricomycetes</taxon>
        <taxon>Cantharellales</taxon>
        <taxon>Ceratobasidiaceae</taxon>
        <taxon>Rhizoctonia</taxon>
    </lineage>
</organism>
<proteinExistence type="predicted"/>
<protein>
    <submittedName>
        <fullName evidence="2">Uncharacterized protein</fullName>
    </submittedName>
</protein>